<dbReference type="GO" id="GO:0005886">
    <property type="term" value="C:plasma membrane"/>
    <property type="evidence" value="ECO:0007669"/>
    <property type="project" value="UniProtKB-SubCell"/>
</dbReference>
<evidence type="ECO:0000256" key="2">
    <source>
        <dbReference type="ARBA" id="ARBA00022448"/>
    </source>
</evidence>
<evidence type="ECO:0000256" key="6">
    <source>
        <dbReference type="ARBA" id="ARBA00023136"/>
    </source>
</evidence>
<dbReference type="PROSITE" id="PS50850">
    <property type="entry name" value="MFS"/>
    <property type="match status" value="1"/>
</dbReference>
<dbReference type="SUPFAM" id="SSF103473">
    <property type="entry name" value="MFS general substrate transporter"/>
    <property type="match status" value="1"/>
</dbReference>
<feature type="transmembrane region" description="Helical" evidence="8">
    <location>
        <begin position="73"/>
        <end position="95"/>
    </location>
</feature>
<dbReference type="Pfam" id="PF07690">
    <property type="entry name" value="MFS_1"/>
    <property type="match status" value="1"/>
</dbReference>
<keyword evidence="11" id="KW-1185">Reference proteome</keyword>
<dbReference type="RefSeq" id="WP_169594285.1">
    <property type="nucleotide sequence ID" value="NZ_VCQU01000015.1"/>
</dbReference>
<evidence type="ECO:0000313" key="10">
    <source>
        <dbReference type="EMBL" id="NMN99219.1"/>
    </source>
</evidence>
<keyword evidence="3" id="KW-1003">Cell membrane</keyword>
<dbReference type="EMBL" id="VCQU01000015">
    <property type="protein sequence ID" value="NMN99219.1"/>
    <property type="molecule type" value="Genomic_DNA"/>
</dbReference>
<feature type="transmembrane region" description="Helical" evidence="8">
    <location>
        <begin position="172"/>
        <end position="194"/>
    </location>
</feature>
<name>A0A848KLT5_9NOCA</name>
<feature type="transmembrane region" description="Helical" evidence="8">
    <location>
        <begin position="29"/>
        <end position="53"/>
    </location>
</feature>
<evidence type="ECO:0000256" key="7">
    <source>
        <dbReference type="SAM" id="MobiDB-lite"/>
    </source>
</evidence>
<evidence type="ECO:0000256" key="1">
    <source>
        <dbReference type="ARBA" id="ARBA00004651"/>
    </source>
</evidence>
<dbReference type="InterPro" id="IPR036259">
    <property type="entry name" value="MFS_trans_sf"/>
</dbReference>
<evidence type="ECO:0000256" key="8">
    <source>
        <dbReference type="SAM" id="Phobius"/>
    </source>
</evidence>
<evidence type="ECO:0000256" key="3">
    <source>
        <dbReference type="ARBA" id="ARBA00022475"/>
    </source>
</evidence>
<evidence type="ECO:0000256" key="5">
    <source>
        <dbReference type="ARBA" id="ARBA00022989"/>
    </source>
</evidence>
<sequence length="250" mass="25669">MAKPSVAVDCGGRIKAADASFDPRAERRIILTAVTAGLSYASTAVFTVLLPMMCMTPAILGLDYGFGVTAKGFAQFQAPIGAAAVVGGLIVGLCVPRIRPRLFMVSGQFLLVLGAALTALSHDTKGPLIAFALIEGLGLGMTYAAVPNLVISAVPSQLQATTSSIVSVFQSGLAAILPVIVFTVLNSHIAIVLQGNAFYTNDGLRLGFLIAAGAALVGGFAALALPRRSRDHESPAPIATDHRGDEVLVG</sequence>
<dbReference type="InterPro" id="IPR020846">
    <property type="entry name" value="MFS_dom"/>
</dbReference>
<dbReference type="PANTHER" id="PTHR42718:SF46">
    <property type="entry name" value="BLR6921 PROTEIN"/>
    <property type="match status" value="1"/>
</dbReference>
<gene>
    <name evidence="10" type="ORF">FGL95_29770</name>
</gene>
<dbReference type="Proteomes" id="UP000535543">
    <property type="component" value="Unassembled WGS sequence"/>
</dbReference>
<proteinExistence type="predicted"/>
<dbReference type="AlphaFoldDB" id="A0A848KLT5"/>
<keyword evidence="6 8" id="KW-0472">Membrane</keyword>
<keyword evidence="4 8" id="KW-0812">Transmembrane</keyword>
<evidence type="ECO:0000256" key="4">
    <source>
        <dbReference type="ARBA" id="ARBA00022692"/>
    </source>
</evidence>
<evidence type="ECO:0000259" key="9">
    <source>
        <dbReference type="PROSITE" id="PS50850"/>
    </source>
</evidence>
<organism evidence="10 11">
    <name type="scientific">Antrihabitans stalactiti</name>
    <dbReference type="NCBI Taxonomy" id="2584121"/>
    <lineage>
        <taxon>Bacteria</taxon>
        <taxon>Bacillati</taxon>
        <taxon>Actinomycetota</taxon>
        <taxon>Actinomycetes</taxon>
        <taxon>Mycobacteriales</taxon>
        <taxon>Nocardiaceae</taxon>
        <taxon>Antrihabitans</taxon>
    </lineage>
</organism>
<reference evidence="10 11" key="2">
    <citation type="submission" date="2020-06" db="EMBL/GenBank/DDBJ databases">
        <title>Antribacter stalactiti gen. nov., sp. nov., a new member of the family Nacardiaceae isolated from a cave.</title>
        <authorList>
            <person name="Kim I.S."/>
        </authorList>
    </citation>
    <scope>NUCLEOTIDE SEQUENCE [LARGE SCALE GENOMIC DNA]</scope>
    <source>
        <strain evidence="10 11">YC2-7</strain>
    </source>
</reference>
<accession>A0A848KLT5</accession>
<feature type="region of interest" description="Disordered" evidence="7">
    <location>
        <begin position="231"/>
        <end position="250"/>
    </location>
</feature>
<comment type="subcellular location">
    <subcellularLocation>
        <location evidence="1">Cell membrane</location>
        <topology evidence="1">Multi-pass membrane protein</topology>
    </subcellularLocation>
</comment>
<feature type="domain" description="Major facilitator superfamily (MFS) profile" evidence="9">
    <location>
        <begin position="28"/>
        <end position="250"/>
    </location>
</feature>
<dbReference type="Gene3D" id="1.20.1250.20">
    <property type="entry name" value="MFS general substrate transporter like domains"/>
    <property type="match status" value="1"/>
</dbReference>
<keyword evidence="2" id="KW-0813">Transport</keyword>
<reference evidence="10 11" key="1">
    <citation type="submission" date="2019-05" db="EMBL/GenBank/DDBJ databases">
        <authorList>
            <person name="Lee S.D."/>
        </authorList>
    </citation>
    <scope>NUCLEOTIDE SEQUENCE [LARGE SCALE GENOMIC DNA]</scope>
    <source>
        <strain evidence="10 11">YC2-7</strain>
    </source>
</reference>
<keyword evidence="5 8" id="KW-1133">Transmembrane helix</keyword>
<dbReference type="PANTHER" id="PTHR42718">
    <property type="entry name" value="MAJOR FACILITATOR SUPERFAMILY MULTIDRUG TRANSPORTER MFSC"/>
    <property type="match status" value="1"/>
</dbReference>
<dbReference type="InterPro" id="IPR011701">
    <property type="entry name" value="MFS"/>
</dbReference>
<feature type="transmembrane region" description="Helical" evidence="8">
    <location>
        <begin position="102"/>
        <end position="122"/>
    </location>
</feature>
<feature type="transmembrane region" description="Helical" evidence="8">
    <location>
        <begin position="206"/>
        <end position="225"/>
    </location>
</feature>
<dbReference type="GO" id="GO:0022857">
    <property type="term" value="F:transmembrane transporter activity"/>
    <property type="evidence" value="ECO:0007669"/>
    <property type="project" value="InterPro"/>
</dbReference>
<evidence type="ECO:0000313" key="11">
    <source>
        <dbReference type="Proteomes" id="UP000535543"/>
    </source>
</evidence>
<feature type="transmembrane region" description="Helical" evidence="8">
    <location>
        <begin position="128"/>
        <end position="151"/>
    </location>
</feature>
<protein>
    <submittedName>
        <fullName evidence="10">MFS transporter</fullName>
    </submittedName>
</protein>
<comment type="caution">
    <text evidence="10">The sequence shown here is derived from an EMBL/GenBank/DDBJ whole genome shotgun (WGS) entry which is preliminary data.</text>
</comment>